<reference evidence="2" key="1">
    <citation type="submission" date="2014-11" db="EMBL/GenBank/DDBJ databases">
        <authorList>
            <person name="Amaro Gonzalez C."/>
        </authorList>
    </citation>
    <scope>NUCLEOTIDE SEQUENCE</scope>
</reference>
<protein>
    <submittedName>
        <fullName evidence="2">Uncharacterized protein</fullName>
    </submittedName>
</protein>
<reference evidence="2" key="2">
    <citation type="journal article" date="2015" name="Fish Shellfish Immunol.">
        <title>Early steps in the European eel (Anguilla anguilla)-Vibrio vulnificus interaction in the gills: Role of the RtxA13 toxin.</title>
        <authorList>
            <person name="Callol A."/>
            <person name="Pajuelo D."/>
            <person name="Ebbesson L."/>
            <person name="Teles M."/>
            <person name="MacKenzie S."/>
            <person name="Amaro C."/>
        </authorList>
    </citation>
    <scope>NUCLEOTIDE SEQUENCE</scope>
</reference>
<name>A0A0E9TLX2_ANGAN</name>
<evidence type="ECO:0000256" key="1">
    <source>
        <dbReference type="SAM" id="MobiDB-lite"/>
    </source>
</evidence>
<feature type="compositionally biased region" description="Low complexity" evidence="1">
    <location>
        <begin position="22"/>
        <end position="31"/>
    </location>
</feature>
<proteinExistence type="predicted"/>
<evidence type="ECO:0000313" key="2">
    <source>
        <dbReference type="EMBL" id="JAH54694.1"/>
    </source>
</evidence>
<dbReference type="AlphaFoldDB" id="A0A0E9TLX2"/>
<organism evidence="2">
    <name type="scientific">Anguilla anguilla</name>
    <name type="common">European freshwater eel</name>
    <name type="synonym">Muraena anguilla</name>
    <dbReference type="NCBI Taxonomy" id="7936"/>
    <lineage>
        <taxon>Eukaryota</taxon>
        <taxon>Metazoa</taxon>
        <taxon>Chordata</taxon>
        <taxon>Craniata</taxon>
        <taxon>Vertebrata</taxon>
        <taxon>Euteleostomi</taxon>
        <taxon>Actinopterygii</taxon>
        <taxon>Neopterygii</taxon>
        <taxon>Teleostei</taxon>
        <taxon>Anguilliformes</taxon>
        <taxon>Anguillidae</taxon>
        <taxon>Anguilla</taxon>
    </lineage>
</organism>
<accession>A0A0E9TLX2</accession>
<dbReference type="EMBL" id="GBXM01053883">
    <property type="protein sequence ID" value="JAH54694.1"/>
    <property type="molecule type" value="Transcribed_RNA"/>
</dbReference>
<feature type="region of interest" description="Disordered" evidence="1">
    <location>
        <begin position="16"/>
        <end position="39"/>
    </location>
</feature>
<sequence>MQIGKCDNFFFVRKTTRRRRSGGPPRVESSGCDALRGPG</sequence>